<keyword evidence="2 5" id="KW-0812">Transmembrane</keyword>
<keyword evidence="4 5" id="KW-0472">Membrane</keyword>
<evidence type="ECO:0000313" key="8">
    <source>
        <dbReference type="Proteomes" id="UP000002945"/>
    </source>
</evidence>
<dbReference type="PANTHER" id="PTHR37305:SF1">
    <property type="entry name" value="MEMBRANE PROTEIN"/>
    <property type="match status" value="1"/>
</dbReference>
<feature type="domain" description="ABC-2 type transporter transmembrane" evidence="6">
    <location>
        <begin position="49"/>
        <end position="250"/>
    </location>
</feature>
<evidence type="ECO:0000256" key="3">
    <source>
        <dbReference type="ARBA" id="ARBA00022989"/>
    </source>
</evidence>
<dbReference type="GO" id="GO:0016020">
    <property type="term" value="C:membrane"/>
    <property type="evidence" value="ECO:0007669"/>
    <property type="project" value="UniProtKB-SubCell"/>
</dbReference>
<name>A9DID0_9FLAO</name>
<dbReference type="InterPro" id="IPR013525">
    <property type="entry name" value="ABC2_TM"/>
</dbReference>
<feature type="transmembrane region" description="Helical" evidence="5">
    <location>
        <begin position="232"/>
        <end position="255"/>
    </location>
</feature>
<dbReference type="EMBL" id="ABIB01000001">
    <property type="protein sequence ID" value="EDP97876.1"/>
    <property type="molecule type" value="Genomic_DNA"/>
</dbReference>
<proteinExistence type="predicted"/>
<feature type="transmembrane region" description="Helical" evidence="5">
    <location>
        <begin position="44"/>
        <end position="69"/>
    </location>
</feature>
<evidence type="ECO:0000256" key="4">
    <source>
        <dbReference type="ARBA" id="ARBA00023136"/>
    </source>
</evidence>
<dbReference type="GO" id="GO:0140359">
    <property type="term" value="F:ABC-type transporter activity"/>
    <property type="evidence" value="ECO:0007669"/>
    <property type="project" value="InterPro"/>
</dbReference>
<keyword evidence="8" id="KW-1185">Reference proteome</keyword>
<gene>
    <name evidence="7" type="ORF">KAOT1_11702</name>
</gene>
<sequence>MSKVLIYISFILPFSILILSSLKINFFGYFTLDLSETKIFEFPYIWHITTYFVAYFKIFFAIIVVFMIGNEYSNRTLKQNLIDGLSKKEFVLSKFTFIISYCLLMTLVVFIITLIIGMFNTPSQDIYFDTVFSSSEFIVAYFFKILAFFSFCLFAAVLAKRSVFALAVLFIVNIIEWIAYLLLRFKFFDEQTADGIAQFFPFTSMYNLIEEPASRIVRLHAPTNTIVTDYTLYWHEIAIAAGWIFLFIFFSYRLLKRRDL</sequence>
<evidence type="ECO:0000256" key="5">
    <source>
        <dbReference type="SAM" id="Phobius"/>
    </source>
</evidence>
<dbReference type="STRING" id="391587.KAOT1_11702"/>
<dbReference type="AlphaFoldDB" id="A9DID0"/>
<feature type="transmembrane region" description="Helical" evidence="5">
    <location>
        <begin position="138"/>
        <end position="158"/>
    </location>
</feature>
<accession>A9DID0</accession>
<feature type="transmembrane region" description="Helical" evidence="5">
    <location>
        <begin position="7"/>
        <end position="32"/>
    </location>
</feature>
<evidence type="ECO:0000256" key="1">
    <source>
        <dbReference type="ARBA" id="ARBA00004141"/>
    </source>
</evidence>
<protein>
    <recommendedName>
        <fullName evidence="6">ABC-2 type transporter transmembrane domain-containing protein</fullName>
    </recommendedName>
</protein>
<comment type="caution">
    <text evidence="7">The sequence shown here is derived from an EMBL/GenBank/DDBJ whole genome shotgun (WGS) entry which is preliminary data.</text>
</comment>
<feature type="transmembrane region" description="Helical" evidence="5">
    <location>
        <begin position="163"/>
        <end position="183"/>
    </location>
</feature>
<reference evidence="7 8" key="1">
    <citation type="journal article" date="2011" name="J. Bacteriol.">
        <title>Genome sequence of the algicidal bacterium Kordia algicida OT-1.</title>
        <authorList>
            <person name="Lee H.S."/>
            <person name="Kang S.G."/>
            <person name="Kwon K.K."/>
            <person name="Lee J.H."/>
            <person name="Kim S.J."/>
        </authorList>
    </citation>
    <scope>NUCLEOTIDE SEQUENCE [LARGE SCALE GENOMIC DNA]</scope>
    <source>
        <strain evidence="7 8">OT-1</strain>
    </source>
</reference>
<dbReference type="PANTHER" id="PTHR37305">
    <property type="entry name" value="INTEGRAL MEMBRANE PROTEIN-RELATED"/>
    <property type="match status" value="1"/>
</dbReference>
<dbReference type="eggNOG" id="COG1277">
    <property type="taxonomic scope" value="Bacteria"/>
</dbReference>
<dbReference type="HOGENOM" id="CLU_086347_0_0_10"/>
<dbReference type="Proteomes" id="UP000002945">
    <property type="component" value="Unassembled WGS sequence"/>
</dbReference>
<organism evidence="7 8">
    <name type="scientific">Kordia algicida OT-1</name>
    <dbReference type="NCBI Taxonomy" id="391587"/>
    <lineage>
        <taxon>Bacteria</taxon>
        <taxon>Pseudomonadati</taxon>
        <taxon>Bacteroidota</taxon>
        <taxon>Flavobacteriia</taxon>
        <taxon>Flavobacteriales</taxon>
        <taxon>Flavobacteriaceae</taxon>
        <taxon>Kordia</taxon>
    </lineage>
</organism>
<keyword evidence="3 5" id="KW-1133">Transmembrane helix</keyword>
<evidence type="ECO:0000313" key="7">
    <source>
        <dbReference type="EMBL" id="EDP97876.1"/>
    </source>
</evidence>
<evidence type="ECO:0000259" key="6">
    <source>
        <dbReference type="Pfam" id="PF12698"/>
    </source>
</evidence>
<feature type="transmembrane region" description="Helical" evidence="5">
    <location>
        <begin position="90"/>
        <end position="118"/>
    </location>
</feature>
<comment type="subcellular location">
    <subcellularLocation>
        <location evidence="1">Membrane</location>
        <topology evidence="1">Multi-pass membrane protein</topology>
    </subcellularLocation>
</comment>
<dbReference type="Pfam" id="PF12698">
    <property type="entry name" value="ABC2_membrane_3"/>
    <property type="match status" value="1"/>
</dbReference>
<evidence type="ECO:0000256" key="2">
    <source>
        <dbReference type="ARBA" id="ARBA00022692"/>
    </source>
</evidence>